<dbReference type="EMBL" id="QGKX02001621">
    <property type="protein sequence ID" value="KAF3505427.1"/>
    <property type="molecule type" value="Genomic_DNA"/>
</dbReference>
<organism evidence="1 2">
    <name type="scientific">Brassica cretica</name>
    <name type="common">Mustard</name>
    <dbReference type="NCBI Taxonomy" id="69181"/>
    <lineage>
        <taxon>Eukaryota</taxon>
        <taxon>Viridiplantae</taxon>
        <taxon>Streptophyta</taxon>
        <taxon>Embryophyta</taxon>
        <taxon>Tracheophyta</taxon>
        <taxon>Spermatophyta</taxon>
        <taxon>Magnoliopsida</taxon>
        <taxon>eudicotyledons</taxon>
        <taxon>Gunneridae</taxon>
        <taxon>Pentapetalae</taxon>
        <taxon>rosids</taxon>
        <taxon>malvids</taxon>
        <taxon>Brassicales</taxon>
        <taxon>Brassicaceae</taxon>
        <taxon>Brassiceae</taxon>
        <taxon>Brassica</taxon>
    </lineage>
</organism>
<accession>A0A8S9NTQ9</accession>
<reference evidence="1" key="1">
    <citation type="submission" date="2019-12" db="EMBL/GenBank/DDBJ databases">
        <title>Genome sequencing and annotation of Brassica cretica.</title>
        <authorList>
            <person name="Studholme D.J."/>
            <person name="Sarris P."/>
        </authorList>
    </citation>
    <scope>NUCLEOTIDE SEQUENCE</scope>
    <source>
        <strain evidence="1">PFS-109/04</strain>
        <tissue evidence="1">Leaf</tissue>
    </source>
</reference>
<evidence type="ECO:0000313" key="1">
    <source>
        <dbReference type="EMBL" id="KAF3505427.1"/>
    </source>
</evidence>
<evidence type="ECO:0000313" key="2">
    <source>
        <dbReference type="Proteomes" id="UP000712600"/>
    </source>
</evidence>
<dbReference type="AlphaFoldDB" id="A0A8S9NTQ9"/>
<gene>
    <name evidence="1" type="ORF">F2Q69_00041942</name>
</gene>
<protein>
    <submittedName>
        <fullName evidence="1">Uncharacterized protein</fullName>
    </submittedName>
</protein>
<name>A0A8S9NTQ9_BRACR</name>
<sequence length="171" mass="19956">MIWLRYMGASIEEQTRMHGVGSYPLIDVRDRAREVWNLSGIPPPPAGFFQTSVFLNLHYLFWYSLNKNIDLEARSAFPWILWHIWKARNLFTFEKVRSSAVEILDKSIEEASVWLRVLLVGLITLMWKLLDGQRYHKESIMPQQKNVFKYNIRSSGGYGNLLVGCESYGEP</sequence>
<proteinExistence type="predicted"/>
<dbReference type="Proteomes" id="UP000712600">
    <property type="component" value="Unassembled WGS sequence"/>
</dbReference>
<comment type="caution">
    <text evidence="1">The sequence shown here is derived from an EMBL/GenBank/DDBJ whole genome shotgun (WGS) entry which is preliminary data.</text>
</comment>